<proteinExistence type="predicted"/>
<dbReference type="Pfam" id="PF00250">
    <property type="entry name" value="Forkhead"/>
    <property type="match status" value="1"/>
</dbReference>
<feature type="region of interest" description="Disordered" evidence="4">
    <location>
        <begin position="1"/>
        <end position="47"/>
    </location>
</feature>
<dbReference type="Gene3D" id="1.10.10.10">
    <property type="entry name" value="Winged helix-like DNA-binding domain superfamily/Winged helix DNA-binding domain"/>
    <property type="match status" value="1"/>
</dbReference>
<evidence type="ECO:0000256" key="4">
    <source>
        <dbReference type="SAM" id="MobiDB-lite"/>
    </source>
</evidence>
<dbReference type="PRINTS" id="PR00053">
    <property type="entry name" value="FORKHEAD"/>
</dbReference>
<keyword evidence="1 3" id="KW-0238">DNA-binding</keyword>
<evidence type="ECO:0000256" key="3">
    <source>
        <dbReference type="PROSITE-ProRule" id="PRU00089"/>
    </source>
</evidence>
<dbReference type="GO" id="GO:0060962">
    <property type="term" value="P:regulation of ribosomal protein gene transcription by RNA polymerase II"/>
    <property type="evidence" value="ECO:0007669"/>
    <property type="project" value="InterPro"/>
</dbReference>
<organism evidence="7 8">
    <name type="scientific">Cephalotrichum gorgonifer</name>
    <dbReference type="NCBI Taxonomy" id="2041049"/>
    <lineage>
        <taxon>Eukaryota</taxon>
        <taxon>Fungi</taxon>
        <taxon>Dikarya</taxon>
        <taxon>Ascomycota</taxon>
        <taxon>Pezizomycotina</taxon>
        <taxon>Sordariomycetes</taxon>
        <taxon>Hypocreomycetidae</taxon>
        <taxon>Microascales</taxon>
        <taxon>Microascaceae</taxon>
        <taxon>Cephalotrichum</taxon>
    </lineage>
</organism>
<dbReference type="InterPro" id="IPR008984">
    <property type="entry name" value="SMAD_FHA_dom_sf"/>
</dbReference>
<dbReference type="AlphaFoldDB" id="A0AAE8MTI1"/>
<dbReference type="SMART" id="SM00339">
    <property type="entry name" value="FH"/>
    <property type="match status" value="1"/>
</dbReference>
<dbReference type="PANTHER" id="PTHR21712:SF29">
    <property type="entry name" value="PRE-RRNA-PROCESSING PROTEIN FHL1"/>
    <property type="match status" value="1"/>
</dbReference>
<feature type="compositionally biased region" description="Polar residues" evidence="4">
    <location>
        <begin position="762"/>
        <end position="775"/>
    </location>
</feature>
<feature type="region of interest" description="Disordered" evidence="4">
    <location>
        <begin position="698"/>
        <end position="824"/>
    </location>
</feature>
<feature type="region of interest" description="Disordered" evidence="4">
    <location>
        <begin position="378"/>
        <end position="562"/>
    </location>
</feature>
<accession>A0AAE8MTI1</accession>
<feature type="compositionally biased region" description="Basic and acidic residues" evidence="4">
    <location>
        <begin position="505"/>
        <end position="514"/>
    </location>
</feature>
<feature type="compositionally biased region" description="Polar residues" evidence="4">
    <location>
        <begin position="810"/>
        <end position="820"/>
    </location>
</feature>
<dbReference type="InterPro" id="IPR000253">
    <property type="entry name" value="FHA_dom"/>
</dbReference>
<dbReference type="PROSITE" id="PS50039">
    <property type="entry name" value="FORK_HEAD_3"/>
    <property type="match status" value="1"/>
</dbReference>
<feature type="compositionally biased region" description="Basic and acidic residues" evidence="4">
    <location>
        <begin position="524"/>
        <end position="535"/>
    </location>
</feature>
<gene>
    <name evidence="7" type="ORF">DNG_02403</name>
</gene>
<feature type="compositionally biased region" description="Basic and acidic residues" evidence="4">
    <location>
        <begin position="964"/>
        <end position="979"/>
    </location>
</feature>
<reference evidence="7" key="1">
    <citation type="submission" date="2018-03" db="EMBL/GenBank/DDBJ databases">
        <authorList>
            <person name="Guldener U."/>
        </authorList>
    </citation>
    <scope>NUCLEOTIDE SEQUENCE</scope>
</reference>
<feature type="compositionally biased region" description="Basic and acidic residues" evidence="4">
    <location>
        <begin position="443"/>
        <end position="471"/>
    </location>
</feature>
<feature type="compositionally biased region" description="Polar residues" evidence="4">
    <location>
        <begin position="701"/>
        <end position="711"/>
    </location>
</feature>
<feature type="compositionally biased region" description="Low complexity" evidence="4">
    <location>
        <begin position="713"/>
        <end position="726"/>
    </location>
</feature>
<evidence type="ECO:0000259" key="5">
    <source>
        <dbReference type="PROSITE" id="PS50006"/>
    </source>
</evidence>
<evidence type="ECO:0000256" key="1">
    <source>
        <dbReference type="ARBA" id="ARBA00023125"/>
    </source>
</evidence>
<feature type="region of interest" description="Disordered" evidence="4">
    <location>
        <begin position="167"/>
        <end position="237"/>
    </location>
</feature>
<dbReference type="Pfam" id="PF00498">
    <property type="entry name" value="FHA"/>
    <property type="match status" value="1"/>
</dbReference>
<dbReference type="GO" id="GO:0043565">
    <property type="term" value="F:sequence-specific DNA binding"/>
    <property type="evidence" value="ECO:0007669"/>
    <property type="project" value="InterPro"/>
</dbReference>
<feature type="compositionally biased region" description="Polar residues" evidence="4">
    <location>
        <begin position="788"/>
        <end position="799"/>
    </location>
</feature>
<dbReference type="PANTHER" id="PTHR21712">
    <property type="entry name" value="PRE-RRNA-PROCESSING PROTEIN FHL1"/>
    <property type="match status" value="1"/>
</dbReference>
<feature type="compositionally biased region" description="Acidic residues" evidence="4">
    <location>
        <begin position="388"/>
        <end position="408"/>
    </location>
</feature>
<feature type="DNA-binding region" description="Fork-head" evidence="3">
    <location>
        <begin position="565"/>
        <end position="646"/>
    </location>
</feature>
<evidence type="ECO:0000256" key="2">
    <source>
        <dbReference type="ARBA" id="ARBA00023242"/>
    </source>
</evidence>
<dbReference type="SUPFAM" id="SSF49879">
    <property type="entry name" value="SMAD/FHA domain"/>
    <property type="match status" value="1"/>
</dbReference>
<dbReference type="Gene3D" id="2.60.200.20">
    <property type="match status" value="1"/>
</dbReference>
<feature type="domain" description="FHA" evidence="5">
    <location>
        <begin position="268"/>
        <end position="319"/>
    </location>
</feature>
<keyword evidence="2 3" id="KW-0539">Nucleus</keyword>
<dbReference type="PROSITE" id="PS50006">
    <property type="entry name" value="FHA_DOMAIN"/>
    <property type="match status" value="1"/>
</dbReference>
<dbReference type="SUPFAM" id="SSF46785">
    <property type="entry name" value="Winged helix' DNA-binding domain"/>
    <property type="match status" value="1"/>
</dbReference>
<dbReference type="Proteomes" id="UP001187682">
    <property type="component" value="Unassembled WGS sequence"/>
</dbReference>
<dbReference type="GO" id="GO:0005634">
    <property type="term" value="C:nucleus"/>
    <property type="evidence" value="ECO:0007669"/>
    <property type="project" value="UniProtKB-SubCell"/>
</dbReference>
<keyword evidence="8" id="KW-1185">Reference proteome</keyword>
<dbReference type="InterPro" id="IPR001766">
    <property type="entry name" value="Fork_head_dom"/>
</dbReference>
<evidence type="ECO:0000313" key="8">
    <source>
        <dbReference type="Proteomes" id="UP001187682"/>
    </source>
</evidence>
<dbReference type="InterPro" id="IPR045178">
    <property type="entry name" value="Fhl1/FHA1"/>
</dbReference>
<comment type="subcellular location">
    <subcellularLocation>
        <location evidence="3">Nucleus</location>
    </subcellularLocation>
</comment>
<dbReference type="GO" id="GO:0003700">
    <property type="term" value="F:DNA-binding transcription factor activity"/>
    <property type="evidence" value="ECO:0007669"/>
    <property type="project" value="InterPro"/>
</dbReference>
<feature type="compositionally biased region" description="Basic residues" evidence="4">
    <location>
        <begin position="495"/>
        <end position="504"/>
    </location>
</feature>
<dbReference type="InterPro" id="IPR036390">
    <property type="entry name" value="WH_DNA-bd_sf"/>
</dbReference>
<feature type="domain" description="Fork-head" evidence="6">
    <location>
        <begin position="565"/>
        <end position="646"/>
    </location>
</feature>
<evidence type="ECO:0000259" key="6">
    <source>
        <dbReference type="PROSITE" id="PS50039"/>
    </source>
</evidence>
<evidence type="ECO:0000313" key="7">
    <source>
        <dbReference type="EMBL" id="SPN99551.1"/>
    </source>
</evidence>
<sequence>MTDAPAQTADAAERAPSEPVTPIQTPAQDRVLGTRRRSSTNETNTAIPFASASEASRIRNAITNNFNMMSLAQMSSPHPMGMTHIPQTPTVVTPAQVTLPKNIAEGGNPFEENMYPFPTVEEGLESFARVEFADSVFQMTTYAVIIGRDQRAMDQAKRDERRAGEYRRIAEEHANMGLPPPSPEMHDRNRKFSKSYVSEEGGMLGPESDGESTTRPQKRRKQTRSGSPQDEVEQEDAPLIMDRQYVSHTPGAAAVDLKSLRPSPHHTPFIGIHSPGPDIASKTKAISREHLKIQFNPKKNVFEAIPLHKNGFFCDDVHYRQESVVLRSGSRLQIKDVDFTFIVNGVGRGRTGAEDLEDGPKLARRYAEGGKEMSVEFELGQNKGDMVSDSDELSDLEESPAELSEDAEGELKSESEAEDADGDAVMREQMPEQPAKRRGPGRPPKDGIMSKRERRELAKLEQELERQRQLETHVPAAEPVPYSSPTGELGDVPMKRKVGRPRKHPLPEGEDGKPEKRKYKPRKPKEEEGSEAERRRERKERRLARPKSPPLKLRREDFTEEQLSKPNKNYGILIDEVLREAGADGLILKQIYNRISAKYPFYHFCTETKGWESSVRHNLIGNSAFSKDPKSGAWTRVLGIELDAGKKRKGDAAAAERASAAASAAAAANGGQPYGVGAYGNATYPGYGAGGHKVPPGAVQGYSQPGGSIQGYQHGQQQGNAMGMGQTYPGQPGQAVHQLSQSPHLGTPPTGVTPRPAGVAPSAQQHTNGNAQAPTTGAAVNYPRHASGTPQLNGTTATPGANVHNPYYGTHSQTPNQAQPANGVAFPSRQTLAPRPAVLHPKLLAQLKKFVKGLHSHAGLDRRWVFSAFNRVLGLKTQANKPRPDTLLHTNKGSPLAEVMNKRLVSALEGIVSRYINEHVKAKAKEPASSSAIEGNEILHPDLVALFFELKETFQRGRTAAADGDNKEDKDKEREREKDKEMGEYMVLSCFDRVVGARDESIFEGLKEEGVMEEKEAARWVAAEAELVRVVKACVLKLGFTLSS</sequence>
<dbReference type="InterPro" id="IPR036388">
    <property type="entry name" value="WH-like_DNA-bd_sf"/>
</dbReference>
<feature type="compositionally biased region" description="Basic residues" evidence="4">
    <location>
        <begin position="536"/>
        <end position="545"/>
    </location>
</feature>
<protein>
    <recommendedName>
        <fullName evidence="9">Fork-head domain-containing protein</fullName>
    </recommendedName>
</protein>
<name>A0AAE8MTI1_9PEZI</name>
<feature type="region of interest" description="Disordered" evidence="4">
    <location>
        <begin position="958"/>
        <end position="979"/>
    </location>
</feature>
<dbReference type="EMBL" id="ONZQ02000003">
    <property type="protein sequence ID" value="SPN99551.1"/>
    <property type="molecule type" value="Genomic_DNA"/>
</dbReference>
<comment type="caution">
    <text evidence="7">The sequence shown here is derived from an EMBL/GenBank/DDBJ whole genome shotgun (WGS) entry which is preliminary data.</text>
</comment>
<evidence type="ECO:0008006" key="9">
    <source>
        <dbReference type="Google" id="ProtNLM"/>
    </source>
</evidence>